<dbReference type="OrthoDB" id="1908899at2"/>
<proteinExistence type="predicted"/>
<gene>
    <name evidence="1" type="ORF">SAMN05421842_11534</name>
</gene>
<evidence type="ECO:0000313" key="2">
    <source>
        <dbReference type="Proteomes" id="UP000199263"/>
    </source>
</evidence>
<dbReference type="EMBL" id="FOMG01000015">
    <property type="protein sequence ID" value="SFC96461.1"/>
    <property type="molecule type" value="Genomic_DNA"/>
</dbReference>
<dbReference type="RefSeq" id="WP_090091609.1">
    <property type="nucleotide sequence ID" value="NZ_FOMG01000015.1"/>
</dbReference>
<organism evidence="1 2">
    <name type="scientific">Clostridium uliginosum</name>
    <dbReference type="NCBI Taxonomy" id="119641"/>
    <lineage>
        <taxon>Bacteria</taxon>
        <taxon>Bacillati</taxon>
        <taxon>Bacillota</taxon>
        <taxon>Clostridia</taxon>
        <taxon>Eubacteriales</taxon>
        <taxon>Clostridiaceae</taxon>
        <taxon>Clostridium</taxon>
    </lineage>
</organism>
<accession>A0A1I1NFL6</accession>
<dbReference type="STRING" id="119641.SAMN05421842_11534"/>
<keyword evidence="2" id="KW-1185">Reference proteome</keyword>
<protein>
    <submittedName>
        <fullName evidence="1">Uncharacterized protein</fullName>
    </submittedName>
</protein>
<name>A0A1I1NFL6_9CLOT</name>
<sequence length="235" mass="28323">MSKSLLIIKNNTFTYQDNEYLFDEFDEIQSSLSKDRELIILEEELYSKHFFGNFKKKELHNFIENKLNKEFQKNDDILYHYEQDKKNKMISIYSIKGGKRVEILSQEAKELVVKPIQFIIKETMIDLLGKKALNAKLILQFDKSYYYVSLKKGKFYYSFVEKKMDILLNRIHELYIKEAIKQEENKVYVDSAIYDFTKKIYKNFIDKFELISINSGDLLNEKIYKKQKFHFKKVL</sequence>
<reference evidence="1 2" key="1">
    <citation type="submission" date="2016-10" db="EMBL/GenBank/DDBJ databases">
        <authorList>
            <person name="de Groot N.N."/>
        </authorList>
    </citation>
    <scope>NUCLEOTIDE SEQUENCE [LARGE SCALE GENOMIC DNA]</scope>
    <source>
        <strain evidence="1 2">DSM 12992</strain>
    </source>
</reference>
<evidence type="ECO:0000313" key="1">
    <source>
        <dbReference type="EMBL" id="SFC96461.1"/>
    </source>
</evidence>
<dbReference type="AlphaFoldDB" id="A0A1I1NFL6"/>
<dbReference type="Proteomes" id="UP000199263">
    <property type="component" value="Unassembled WGS sequence"/>
</dbReference>